<evidence type="ECO:0000259" key="7">
    <source>
        <dbReference type="Pfam" id="PF00916"/>
    </source>
</evidence>
<feature type="domain" description="SLC26A/SulP transporter" evidence="7">
    <location>
        <begin position="142"/>
        <end position="530"/>
    </location>
</feature>
<feature type="transmembrane region" description="Helical" evidence="6">
    <location>
        <begin position="296"/>
        <end position="313"/>
    </location>
</feature>
<evidence type="ECO:0000256" key="3">
    <source>
        <dbReference type="ARBA" id="ARBA00022989"/>
    </source>
</evidence>
<feature type="transmembrane region" description="Helical" evidence="6">
    <location>
        <begin position="440"/>
        <end position="458"/>
    </location>
</feature>
<feature type="transmembrane region" description="Helical" evidence="6">
    <location>
        <begin position="334"/>
        <end position="361"/>
    </location>
</feature>
<evidence type="ECO:0000256" key="6">
    <source>
        <dbReference type="SAM" id="Phobius"/>
    </source>
</evidence>
<dbReference type="GO" id="GO:0016020">
    <property type="term" value="C:membrane"/>
    <property type="evidence" value="ECO:0007669"/>
    <property type="project" value="UniProtKB-SubCell"/>
</dbReference>
<proteinExistence type="predicted"/>
<dbReference type="GO" id="GO:0055085">
    <property type="term" value="P:transmembrane transport"/>
    <property type="evidence" value="ECO:0007669"/>
    <property type="project" value="InterPro"/>
</dbReference>
<accession>A0A7R9HK22</accession>
<dbReference type="CDD" id="cd07042">
    <property type="entry name" value="STAS_SulP_like_sulfate_transporter"/>
    <property type="match status" value="1"/>
</dbReference>
<evidence type="ECO:0000256" key="4">
    <source>
        <dbReference type="ARBA" id="ARBA00023136"/>
    </source>
</evidence>
<protein>
    <recommendedName>
        <fullName evidence="7">SLC26A/SulP transporter domain-containing protein</fullName>
    </recommendedName>
</protein>
<feature type="transmembrane region" description="Helical" evidence="6">
    <location>
        <begin position="406"/>
        <end position="428"/>
    </location>
</feature>
<dbReference type="EMBL" id="OB792917">
    <property type="protein sequence ID" value="CAD7425284.1"/>
    <property type="molecule type" value="Genomic_DNA"/>
</dbReference>
<evidence type="ECO:0000313" key="8">
    <source>
        <dbReference type="EMBL" id="CAD7425284.1"/>
    </source>
</evidence>
<feature type="transmembrane region" description="Helical" evidence="6">
    <location>
        <begin position="505"/>
        <end position="522"/>
    </location>
</feature>
<dbReference type="InterPro" id="IPR036513">
    <property type="entry name" value="STAS_dom_sf"/>
</dbReference>
<reference evidence="8" key="1">
    <citation type="submission" date="2020-11" db="EMBL/GenBank/DDBJ databases">
        <authorList>
            <person name="Tran Van P."/>
        </authorList>
    </citation>
    <scope>NUCLEOTIDE SEQUENCE</scope>
</reference>
<organism evidence="8">
    <name type="scientific">Timema monikensis</name>
    <dbReference type="NCBI Taxonomy" id="170555"/>
    <lineage>
        <taxon>Eukaryota</taxon>
        <taxon>Metazoa</taxon>
        <taxon>Ecdysozoa</taxon>
        <taxon>Arthropoda</taxon>
        <taxon>Hexapoda</taxon>
        <taxon>Insecta</taxon>
        <taxon>Pterygota</taxon>
        <taxon>Neoptera</taxon>
        <taxon>Polyneoptera</taxon>
        <taxon>Phasmatodea</taxon>
        <taxon>Timematodea</taxon>
        <taxon>Timematoidea</taxon>
        <taxon>Timematidae</taxon>
        <taxon>Timema</taxon>
    </lineage>
</organism>
<dbReference type="PANTHER" id="PTHR11814">
    <property type="entry name" value="SULFATE TRANSPORTER"/>
    <property type="match status" value="1"/>
</dbReference>
<feature type="region of interest" description="Disordered" evidence="5">
    <location>
        <begin position="1"/>
        <end position="23"/>
    </location>
</feature>
<feature type="transmembrane region" description="Helical" evidence="6">
    <location>
        <begin position="251"/>
        <end position="276"/>
    </location>
</feature>
<feature type="transmembrane region" description="Helical" evidence="6">
    <location>
        <begin position="478"/>
        <end position="498"/>
    </location>
</feature>
<dbReference type="Pfam" id="PF00916">
    <property type="entry name" value="Sulfate_transp"/>
    <property type="match status" value="1"/>
</dbReference>
<keyword evidence="4 6" id="KW-0472">Membrane</keyword>
<feature type="transmembrane region" description="Helical" evidence="6">
    <location>
        <begin position="542"/>
        <end position="569"/>
    </location>
</feature>
<dbReference type="AlphaFoldDB" id="A0A7R9HK22"/>
<feature type="transmembrane region" description="Helical" evidence="6">
    <location>
        <begin position="168"/>
        <end position="191"/>
    </location>
</feature>
<dbReference type="InterPro" id="IPR011547">
    <property type="entry name" value="SLC26A/SulP_dom"/>
</dbReference>
<evidence type="ECO:0000256" key="1">
    <source>
        <dbReference type="ARBA" id="ARBA00004141"/>
    </source>
</evidence>
<feature type="compositionally biased region" description="Polar residues" evidence="5">
    <location>
        <begin position="723"/>
        <end position="733"/>
    </location>
</feature>
<dbReference type="InterPro" id="IPR001902">
    <property type="entry name" value="SLC26A/SulP_fam"/>
</dbReference>
<comment type="subcellular location">
    <subcellularLocation>
        <location evidence="1">Membrane</location>
        <topology evidence="1">Multi-pass membrane protein</topology>
    </subcellularLocation>
</comment>
<evidence type="ECO:0000256" key="5">
    <source>
        <dbReference type="SAM" id="MobiDB-lite"/>
    </source>
</evidence>
<keyword evidence="2 6" id="KW-0812">Transmembrane</keyword>
<feature type="transmembrane region" description="Helical" evidence="6">
    <location>
        <begin position="220"/>
        <end position="244"/>
    </location>
</feature>
<evidence type="ECO:0000256" key="2">
    <source>
        <dbReference type="ARBA" id="ARBA00022692"/>
    </source>
</evidence>
<keyword evidence="3 6" id="KW-1133">Transmembrane helix</keyword>
<sequence length="762" mass="82437">MTVESCCSSLHFGSPTTTTSSTAEDGEIEVRISVANALVVLSSTAEDGEIEVELKEVNPHLHGGRVKNHLGKPPPVHPTEIRTSFSPSSAVELNTTSALANYATEAGTTMSSCRWRPGTLRKVVRRNIPILTWLPKYNLDTFVSDLIAGVTVGLTVMPQGLARYSSSYCCMIVCQYGLYSAFMGCFVYLILGSCKDITIGPTALMALMTYQQVVGRNPDFAVLLCFLSGCVQLLMSVLHLGVLVDFISIPVTVGFTSATSVIIAVSQLKGLLGLSFTSSGFVDNVKKVYQQIGETRLGDTVLGGVCIVILLLLRKLKDVKLGPKDDKPSERQRVLMKILWLVSTSRNALVVIVCSVLAFTFHTSEKGLPFLLTGNVRSGLPPFGLPPFSTVIGNQSYSFMDMCSELGSSIVLVPIIAVLGNVAIAKAFASGHSVNATQELLTLGLCNILGSFASSMPVTGSFSRSAVNHASGVKTPLGGLYTGVLILLALSLLTPYFYFIPKASLAAVIICAVIFMIEYEVVQPMWKSSRESASKDLIPTFATFLLCLMIGVEYGILVGVGINIVFLLYPSARPTIHVERKTTHSGKEYLMVTPGNSLYFPAVDFIRTNVGRVGVKQGSSQLPVIVDCRFILGADFTAAKGIAALIDDFHKRKQPIYFYNPSPEVVSVFKGANLEEFVHIRSEEELDFILQAHVEMLQEGCPDENYSMLPALELKEITTSVANGTGHYSSQRPDTVGSPIDDDYTRTPLLKSSAPRAEIRKI</sequence>
<dbReference type="Gene3D" id="3.30.750.24">
    <property type="entry name" value="STAS domain"/>
    <property type="match status" value="1"/>
</dbReference>
<name>A0A7R9HK22_9NEOP</name>
<feature type="compositionally biased region" description="Polar residues" evidence="5">
    <location>
        <begin position="14"/>
        <end position="23"/>
    </location>
</feature>
<feature type="region of interest" description="Disordered" evidence="5">
    <location>
        <begin position="723"/>
        <end position="748"/>
    </location>
</feature>
<gene>
    <name evidence="8" type="ORF">TMSB3V08_LOCUS2200</name>
</gene>